<dbReference type="PROSITE" id="PS50983">
    <property type="entry name" value="FE_B12_PBP"/>
    <property type="match status" value="1"/>
</dbReference>
<dbReference type="InterPro" id="IPR050902">
    <property type="entry name" value="ABC_Transporter_SBP"/>
</dbReference>
<name>A0A246BHR4_9DEIO</name>
<dbReference type="InterPro" id="IPR002491">
    <property type="entry name" value="ABC_transptr_periplasmic_BD"/>
</dbReference>
<reference evidence="3 4" key="1">
    <citation type="submission" date="2017-05" db="EMBL/GenBank/DDBJ databases">
        <title>De novo genome assembly of Deniococcus indicus strain DR1.</title>
        <authorList>
            <person name="Chauhan D."/>
            <person name="Yennamalli R.M."/>
            <person name="Priyadarshini R."/>
        </authorList>
    </citation>
    <scope>NUCLEOTIDE SEQUENCE [LARGE SCALE GENOMIC DNA]</scope>
    <source>
        <strain evidence="3 4">DR1</strain>
    </source>
</reference>
<dbReference type="Gene3D" id="3.40.50.1980">
    <property type="entry name" value="Nitrogenase molybdenum iron protein domain"/>
    <property type="match status" value="2"/>
</dbReference>
<evidence type="ECO:0000313" key="3">
    <source>
        <dbReference type="EMBL" id="OWL94778.1"/>
    </source>
</evidence>
<organism evidence="3 4">
    <name type="scientific">Deinococcus indicus</name>
    <dbReference type="NCBI Taxonomy" id="223556"/>
    <lineage>
        <taxon>Bacteria</taxon>
        <taxon>Thermotogati</taxon>
        <taxon>Deinococcota</taxon>
        <taxon>Deinococci</taxon>
        <taxon>Deinococcales</taxon>
        <taxon>Deinococcaceae</taxon>
        <taxon>Deinococcus</taxon>
    </lineage>
</organism>
<dbReference type="PANTHER" id="PTHR30535">
    <property type="entry name" value="VITAMIN B12-BINDING PROTEIN"/>
    <property type="match status" value="1"/>
</dbReference>
<dbReference type="Pfam" id="PF01497">
    <property type="entry name" value="Peripla_BP_2"/>
    <property type="match status" value="1"/>
</dbReference>
<feature type="chain" id="PRO_5012444814" evidence="1">
    <location>
        <begin position="31"/>
        <end position="305"/>
    </location>
</feature>
<proteinExistence type="predicted"/>
<evidence type="ECO:0000313" key="4">
    <source>
        <dbReference type="Proteomes" id="UP000197208"/>
    </source>
</evidence>
<sequence>MNARIRTFHLRTAATLLLLSAAPALSSASAATVRGVDGVSVTVTAPKRVVALNATTVELIYRLGKQGTIVGTDVTGTYPPNKIPSVGHWAQLPAEGIIALKPDLVIGTADNFATGTNPGVVAKLRGAGVKVLVLPATDTGGLDGVRTRLDLLGQVYGVPGAAAALNRSFDTTLAAVKANQPARKPRVIFLYAHGPNDASIYGTSGGADDLIELAGGVNAAPFADTRTLTAEALVTINPDAIILLDRGLEAVGGVDGALKLPGVAQTNAGRNRRIYSVDNSIRWIGPRLPEFALKLSRQWKADFKK</sequence>
<accession>A0A246BHR4</accession>
<dbReference type="PANTHER" id="PTHR30535:SF4">
    <property type="entry name" value="HEMIN-BINDING PERIPLASMIC PROTEIN HMUT"/>
    <property type="match status" value="1"/>
</dbReference>
<feature type="domain" description="Fe/B12 periplasmic-binding" evidence="2">
    <location>
        <begin position="48"/>
        <end position="305"/>
    </location>
</feature>
<evidence type="ECO:0000256" key="1">
    <source>
        <dbReference type="SAM" id="SignalP"/>
    </source>
</evidence>
<feature type="signal peptide" evidence="1">
    <location>
        <begin position="1"/>
        <end position="30"/>
    </location>
</feature>
<gene>
    <name evidence="3" type="ORF">CBQ26_14780</name>
</gene>
<dbReference type="EMBL" id="NHMK01000022">
    <property type="protein sequence ID" value="OWL94778.1"/>
    <property type="molecule type" value="Genomic_DNA"/>
</dbReference>
<dbReference type="Proteomes" id="UP000197208">
    <property type="component" value="Unassembled WGS sequence"/>
</dbReference>
<dbReference type="OrthoDB" id="9797736at2"/>
<dbReference type="SUPFAM" id="SSF53807">
    <property type="entry name" value="Helical backbone' metal receptor"/>
    <property type="match status" value="1"/>
</dbReference>
<dbReference type="AlphaFoldDB" id="A0A246BHR4"/>
<keyword evidence="1" id="KW-0732">Signal</keyword>
<protein>
    <submittedName>
        <fullName evidence="3">Hemin ABC transporter substrate-binding protein</fullName>
    </submittedName>
</protein>
<comment type="caution">
    <text evidence="3">The sequence shown here is derived from an EMBL/GenBank/DDBJ whole genome shotgun (WGS) entry which is preliminary data.</text>
</comment>
<keyword evidence="4" id="KW-1185">Reference proteome</keyword>
<evidence type="ECO:0000259" key="2">
    <source>
        <dbReference type="PROSITE" id="PS50983"/>
    </source>
</evidence>
<dbReference type="RefSeq" id="WP_088249410.1">
    <property type="nucleotide sequence ID" value="NZ_NHMK01000022.1"/>
</dbReference>